<evidence type="ECO:0000256" key="1">
    <source>
        <dbReference type="SAM" id="Phobius"/>
    </source>
</evidence>
<keyword evidence="1" id="KW-0812">Transmembrane</keyword>
<keyword evidence="1" id="KW-1133">Transmembrane helix</keyword>
<sequence>MLTDSAYLSALIVYSLSAMLAVALMNYWLLRKRSLAVKMMVSLPVLSLLLTPALIQPEADTFAPALVVLAFQWLSQGQEAAEHALRPLLMFTAIATAIGACLALLVGVLSRRQNPSDSEA</sequence>
<proteinExistence type="predicted"/>
<protein>
    <recommendedName>
        <fullName evidence="4">CidA/LrgA family protein</fullName>
    </recommendedName>
</protein>
<accession>A0ABZ0IBD5</accession>
<dbReference type="RefSeq" id="WP_407326418.1">
    <property type="nucleotide sequence ID" value="NZ_CP136865.1"/>
</dbReference>
<feature type="transmembrane region" description="Helical" evidence="1">
    <location>
        <begin position="35"/>
        <end position="55"/>
    </location>
</feature>
<evidence type="ECO:0000313" key="3">
    <source>
        <dbReference type="Proteomes" id="UP001626549"/>
    </source>
</evidence>
<reference evidence="2 3" key="1">
    <citation type="submission" date="2023-10" db="EMBL/GenBank/DDBJ databases">
        <title>Two novel species belonging to the OM43/NOR5 clade.</title>
        <authorList>
            <person name="Park M."/>
        </authorList>
    </citation>
    <scope>NUCLEOTIDE SEQUENCE [LARGE SCALE GENOMIC DNA]</scope>
    <source>
        <strain evidence="2 3">IMCC45268</strain>
    </source>
</reference>
<gene>
    <name evidence="2" type="ORF">R0137_10710</name>
</gene>
<feature type="transmembrane region" description="Helical" evidence="1">
    <location>
        <begin position="88"/>
        <end position="109"/>
    </location>
</feature>
<keyword evidence="1" id="KW-0472">Membrane</keyword>
<organism evidence="2 3">
    <name type="scientific">Congregibacter brevis</name>
    <dbReference type="NCBI Taxonomy" id="3081201"/>
    <lineage>
        <taxon>Bacteria</taxon>
        <taxon>Pseudomonadati</taxon>
        <taxon>Pseudomonadota</taxon>
        <taxon>Gammaproteobacteria</taxon>
        <taxon>Cellvibrionales</taxon>
        <taxon>Halieaceae</taxon>
        <taxon>Congregibacter</taxon>
    </lineage>
</organism>
<dbReference type="Proteomes" id="UP001626549">
    <property type="component" value="Chromosome"/>
</dbReference>
<evidence type="ECO:0008006" key="4">
    <source>
        <dbReference type="Google" id="ProtNLM"/>
    </source>
</evidence>
<name>A0ABZ0IBD5_9GAMM</name>
<evidence type="ECO:0000313" key="2">
    <source>
        <dbReference type="EMBL" id="WOJ95715.1"/>
    </source>
</evidence>
<keyword evidence="3" id="KW-1185">Reference proteome</keyword>
<dbReference type="EMBL" id="CP136865">
    <property type="protein sequence ID" value="WOJ95715.1"/>
    <property type="molecule type" value="Genomic_DNA"/>
</dbReference>
<feature type="transmembrane region" description="Helical" evidence="1">
    <location>
        <begin position="6"/>
        <end position="28"/>
    </location>
</feature>